<accession>A0A379F6U5</accession>
<organism evidence="1 2">
    <name type="scientific">Proteus vulgaris</name>
    <dbReference type="NCBI Taxonomy" id="585"/>
    <lineage>
        <taxon>Bacteria</taxon>
        <taxon>Pseudomonadati</taxon>
        <taxon>Pseudomonadota</taxon>
        <taxon>Gammaproteobacteria</taxon>
        <taxon>Enterobacterales</taxon>
        <taxon>Morganellaceae</taxon>
        <taxon>Proteus</taxon>
    </lineage>
</organism>
<name>A0A379F6U5_PROVU</name>
<reference evidence="1 2" key="1">
    <citation type="submission" date="2018-06" db="EMBL/GenBank/DDBJ databases">
        <authorList>
            <consortium name="Pathogen Informatics"/>
            <person name="Doyle S."/>
        </authorList>
    </citation>
    <scope>NUCLEOTIDE SEQUENCE [LARGE SCALE GENOMIC DNA]</scope>
    <source>
        <strain evidence="1 2">NCTC10376</strain>
    </source>
</reference>
<dbReference type="Proteomes" id="UP000254331">
    <property type="component" value="Unassembled WGS sequence"/>
</dbReference>
<dbReference type="RefSeq" id="WP_087802960.1">
    <property type="nucleotide sequence ID" value="NZ_CABMNT010000002.1"/>
</dbReference>
<dbReference type="InterPro" id="IPR059209">
    <property type="entry name" value="YdhT-like"/>
</dbReference>
<dbReference type="GeneID" id="93395449"/>
<gene>
    <name evidence="1" type="ORF">NCTC10376_01141</name>
</gene>
<dbReference type="AlphaFoldDB" id="A0A379F6U5"/>
<dbReference type="NCBIfam" id="NF007410">
    <property type="entry name" value="PRK09946.1"/>
    <property type="match status" value="1"/>
</dbReference>
<evidence type="ECO:0000313" key="1">
    <source>
        <dbReference type="EMBL" id="SUC15301.1"/>
    </source>
</evidence>
<sequence>MSVPSKENITLTKEDLRQLHVSTSLYRWFLRYFPDGGTYRAIHSELIKQRRTQWIESLIQYIYLRHFSEASFAKQEQEVMENILFLLGNKQPQGITLQRLPYHNTLPTSENIQFSTEWHQLILQSQQLSTDLALCGSNNIVAFSGDENSIANTGYSNQLMNSGFAGKMCNTGNQCRIGSLGGRSRICNSGNDVKIYASGNGVHIANSGMRNFITASQPRAKIANTGDLAQINVTGHNAVAINTGDNCKVTVSGDDSICISTGNLHQFCLGKGGSAVIAYHDGNRTRFKIFYEGEEGIVAGVHYYLDEDQHPIADIKQGSTFIN</sequence>
<proteinExistence type="predicted"/>
<protein>
    <recommendedName>
        <fullName evidence="3">Subunit of oxidoreductase</fullName>
    </recommendedName>
</protein>
<evidence type="ECO:0008006" key="3">
    <source>
        <dbReference type="Google" id="ProtNLM"/>
    </source>
</evidence>
<dbReference type="EMBL" id="UGTW01000001">
    <property type="protein sequence ID" value="SUC15301.1"/>
    <property type="molecule type" value="Genomic_DNA"/>
</dbReference>
<evidence type="ECO:0000313" key="2">
    <source>
        <dbReference type="Proteomes" id="UP000254331"/>
    </source>
</evidence>